<proteinExistence type="predicted"/>
<dbReference type="PROSITE" id="PS51806">
    <property type="entry name" value="DOG1"/>
    <property type="match status" value="1"/>
</dbReference>
<comment type="caution">
    <text evidence="2">The sequence shown here is derived from an EMBL/GenBank/DDBJ whole genome shotgun (WGS) entry which is preliminary data.</text>
</comment>
<dbReference type="Pfam" id="PF14144">
    <property type="entry name" value="DOG1"/>
    <property type="match status" value="1"/>
</dbReference>
<keyword evidence="3" id="KW-1185">Reference proteome</keyword>
<name>A0A7J0H0C4_9ERIC</name>
<dbReference type="InterPro" id="IPR025422">
    <property type="entry name" value="TGA_domain"/>
</dbReference>
<dbReference type="PANTHER" id="PTHR46354">
    <property type="entry name" value="DOG1 DOMAIN-CONTAINING PROTEIN"/>
    <property type="match status" value="1"/>
</dbReference>
<feature type="domain" description="DOG1" evidence="1">
    <location>
        <begin position="15"/>
        <end position="266"/>
    </location>
</feature>
<dbReference type="GO" id="GO:0006351">
    <property type="term" value="P:DNA-templated transcription"/>
    <property type="evidence" value="ECO:0007669"/>
    <property type="project" value="InterPro"/>
</dbReference>
<dbReference type="Proteomes" id="UP000585474">
    <property type="component" value="Unassembled WGS sequence"/>
</dbReference>
<dbReference type="InterPro" id="IPR051886">
    <property type="entry name" value="Seed_Dev/Stress_Resp_Reg"/>
</dbReference>
<dbReference type="EMBL" id="BJWL01000025">
    <property type="protein sequence ID" value="GFZ16506.1"/>
    <property type="molecule type" value="Genomic_DNA"/>
</dbReference>
<gene>
    <name evidence="2" type="ORF">Acr_25g0009150</name>
</gene>
<sequence>MANHSTALFNRKKTSRPFKEFYAEWIDTLKTTHLHLLRHSLSSSFAASLATHVDNIHHHFNSYYAALDLAASNDVGQLLFPSWRNPLEIPFLWIGDFHPYLFTNLLRSFLNEEEFDEIEEIGETRFELEENSGFFNRPWNVVTAWKSPSNGLMSKIEQIECGLRLMVPEIMARARHAHKVFVERIGADWGKFEGRREAATRAAVGEAMEAEMDEMTGIFIDANRLRRSVLADIVSATSVYQGALFLEGLAQFFVGFRDRELVGEFERCKVAIN</sequence>
<organism evidence="2 3">
    <name type="scientific">Actinidia rufa</name>
    <dbReference type="NCBI Taxonomy" id="165716"/>
    <lineage>
        <taxon>Eukaryota</taxon>
        <taxon>Viridiplantae</taxon>
        <taxon>Streptophyta</taxon>
        <taxon>Embryophyta</taxon>
        <taxon>Tracheophyta</taxon>
        <taxon>Spermatophyta</taxon>
        <taxon>Magnoliopsida</taxon>
        <taxon>eudicotyledons</taxon>
        <taxon>Gunneridae</taxon>
        <taxon>Pentapetalae</taxon>
        <taxon>asterids</taxon>
        <taxon>Ericales</taxon>
        <taxon>Actinidiaceae</taxon>
        <taxon>Actinidia</taxon>
    </lineage>
</organism>
<dbReference type="AlphaFoldDB" id="A0A7J0H0C4"/>
<evidence type="ECO:0000259" key="1">
    <source>
        <dbReference type="PROSITE" id="PS51806"/>
    </source>
</evidence>
<accession>A0A7J0H0C4</accession>
<reference evidence="2 3" key="1">
    <citation type="submission" date="2019-07" db="EMBL/GenBank/DDBJ databases">
        <title>De Novo Assembly of kiwifruit Actinidia rufa.</title>
        <authorList>
            <person name="Sugita-Konishi S."/>
            <person name="Sato K."/>
            <person name="Mori E."/>
            <person name="Abe Y."/>
            <person name="Kisaki G."/>
            <person name="Hamano K."/>
            <person name="Suezawa K."/>
            <person name="Otani M."/>
            <person name="Fukuda T."/>
            <person name="Manabe T."/>
            <person name="Gomi K."/>
            <person name="Tabuchi M."/>
            <person name="Akimitsu K."/>
            <person name="Kataoka I."/>
        </authorList>
    </citation>
    <scope>NUCLEOTIDE SEQUENCE [LARGE SCALE GENOMIC DNA]</scope>
    <source>
        <strain evidence="3">cv. Fuchu</strain>
    </source>
</reference>
<protein>
    <recommendedName>
        <fullName evidence="1">DOG1 domain-containing protein</fullName>
    </recommendedName>
</protein>
<dbReference type="OrthoDB" id="683795at2759"/>
<evidence type="ECO:0000313" key="3">
    <source>
        <dbReference type="Proteomes" id="UP000585474"/>
    </source>
</evidence>
<evidence type="ECO:0000313" key="2">
    <source>
        <dbReference type="EMBL" id="GFZ16506.1"/>
    </source>
</evidence>
<dbReference type="PANTHER" id="PTHR46354:SF9">
    <property type="entry name" value="PROTEIN INAPERTURATE POLLEN1"/>
    <property type="match status" value="1"/>
</dbReference>
<dbReference type="GO" id="GO:0043565">
    <property type="term" value="F:sequence-specific DNA binding"/>
    <property type="evidence" value="ECO:0007669"/>
    <property type="project" value="InterPro"/>
</dbReference>